<dbReference type="InterPro" id="IPR050121">
    <property type="entry name" value="Cytochrome_P450_monoxygenase"/>
</dbReference>
<dbReference type="PANTHER" id="PTHR24305:SF232">
    <property type="entry name" value="P450, PUTATIVE (EUROFUNG)-RELATED"/>
    <property type="match status" value="1"/>
</dbReference>
<dbReference type="EMBL" id="JAPEUY010000014">
    <property type="protein sequence ID" value="KAJ4366495.1"/>
    <property type="molecule type" value="Genomic_DNA"/>
</dbReference>
<dbReference type="GO" id="GO:0005506">
    <property type="term" value="F:iron ion binding"/>
    <property type="evidence" value="ECO:0007669"/>
    <property type="project" value="InterPro"/>
</dbReference>
<dbReference type="GO" id="GO:0016705">
    <property type="term" value="F:oxidoreductase activity, acting on paired donors, with incorporation or reduction of molecular oxygen"/>
    <property type="evidence" value="ECO:0007669"/>
    <property type="project" value="InterPro"/>
</dbReference>
<evidence type="ECO:0000313" key="5">
    <source>
        <dbReference type="EMBL" id="KAJ4366495.1"/>
    </source>
</evidence>
<gene>
    <name evidence="5" type="ORF">N0V83_008131</name>
</gene>
<evidence type="ECO:0000256" key="4">
    <source>
        <dbReference type="ARBA" id="ARBA00023004"/>
    </source>
</evidence>
<evidence type="ECO:0000256" key="1">
    <source>
        <dbReference type="ARBA" id="ARBA00001971"/>
    </source>
</evidence>
<proteinExistence type="inferred from homology"/>
<reference evidence="5" key="1">
    <citation type="submission" date="2022-10" db="EMBL/GenBank/DDBJ databases">
        <title>Tapping the CABI collections for fungal endophytes: first genome assemblies for Collariella, Neodidymelliopsis, Ascochyta clinopodiicola, Didymella pomorum, Didymosphaeria variabile, Neocosmospora piperis and Neocucurbitaria cava.</title>
        <authorList>
            <person name="Hill R."/>
        </authorList>
    </citation>
    <scope>NUCLEOTIDE SEQUENCE</scope>
    <source>
        <strain evidence="5">IMI 356814</strain>
    </source>
</reference>
<evidence type="ECO:0000313" key="6">
    <source>
        <dbReference type="Proteomes" id="UP001140560"/>
    </source>
</evidence>
<dbReference type="Pfam" id="PF00067">
    <property type="entry name" value="p450"/>
    <property type="match status" value="1"/>
</dbReference>
<protein>
    <recommendedName>
        <fullName evidence="7">Cytochrome P450</fullName>
    </recommendedName>
</protein>
<comment type="cofactor">
    <cofactor evidence="1">
        <name>heme</name>
        <dbReference type="ChEBI" id="CHEBI:30413"/>
    </cofactor>
</comment>
<comment type="similarity">
    <text evidence="2">Belongs to the cytochrome P450 family.</text>
</comment>
<dbReference type="GO" id="GO:0020037">
    <property type="term" value="F:heme binding"/>
    <property type="evidence" value="ECO:0007669"/>
    <property type="project" value="InterPro"/>
</dbReference>
<dbReference type="Proteomes" id="UP001140560">
    <property type="component" value="Unassembled WGS sequence"/>
</dbReference>
<dbReference type="InterPro" id="IPR036396">
    <property type="entry name" value="Cyt_P450_sf"/>
</dbReference>
<dbReference type="AlphaFoldDB" id="A0A9W9CK30"/>
<organism evidence="5 6">
    <name type="scientific">Neocucurbitaria cava</name>
    <dbReference type="NCBI Taxonomy" id="798079"/>
    <lineage>
        <taxon>Eukaryota</taxon>
        <taxon>Fungi</taxon>
        <taxon>Dikarya</taxon>
        <taxon>Ascomycota</taxon>
        <taxon>Pezizomycotina</taxon>
        <taxon>Dothideomycetes</taxon>
        <taxon>Pleosporomycetidae</taxon>
        <taxon>Pleosporales</taxon>
        <taxon>Pleosporineae</taxon>
        <taxon>Cucurbitariaceae</taxon>
        <taxon>Neocucurbitaria</taxon>
    </lineage>
</organism>
<keyword evidence="6" id="KW-1185">Reference proteome</keyword>
<dbReference type="InterPro" id="IPR001128">
    <property type="entry name" value="Cyt_P450"/>
</dbReference>
<evidence type="ECO:0000256" key="2">
    <source>
        <dbReference type="ARBA" id="ARBA00010617"/>
    </source>
</evidence>
<evidence type="ECO:0008006" key="7">
    <source>
        <dbReference type="Google" id="ProtNLM"/>
    </source>
</evidence>
<comment type="caution">
    <text evidence="5">The sequence shown here is derived from an EMBL/GenBank/DDBJ whole genome shotgun (WGS) entry which is preliminary data.</text>
</comment>
<name>A0A9W9CK30_9PLEO</name>
<accession>A0A9W9CK30</accession>
<keyword evidence="4" id="KW-0408">Iron</keyword>
<sequence length="209" mass="23337">MQYEGKDEPGMFSSLHSYLGYTASVGIMNEFHKTLFPLFLITGSGGMFQMMKFTQDQISKFKSEADRDEKPTKGDFLSRMIKMHKENPEKFTDNDLFTACITNIGAGSDTTSISLCAVLHCLMTHDAAMAILRKEIEEFVDGSTENGRRISFQTAQKMPYLQACIKEAMRLHPATGLPLSRVVPKEGAIIAGRYFPAGVRTLPKKSTLY</sequence>
<dbReference type="OrthoDB" id="3934656at2759"/>
<dbReference type="GO" id="GO:0004497">
    <property type="term" value="F:monooxygenase activity"/>
    <property type="evidence" value="ECO:0007669"/>
    <property type="project" value="InterPro"/>
</dbReference>
<dbReference type="PANTHER" id="PTHR24305">
    <property type="entry name" value="CYTOCHROME P450"/>
    <property type="match status" value="1"/>
</dbReference>
<dbReference type="SUPFAM" id="SSF48264">
    <property type="entry name" value="Cytochrome P450"/>
    <property type="match status" value="1"/>
</dbReference>
<evidence type="ECO:0000256" key="3">
    <source>
        <dbReference type="ARBA" id="ARBA00022723"/>
    </source>
</evidence>
<keyword evidence="3" id="KW-0479">Metal-binding</keyword>
<dbReference type="Gene3D" id="1.10.630.10">
    <property type="entry name" value="Cytochrome P450"/>
    <property type="match status" value="1"/>
</dbReference>